<feature type="non-terminal residue" evidence="8">
    <location>
        <position position="130"/>
    </location>
</feature>
<feature type="domain" description="Radical SAM core" evidence="7">
    <location>
        <begin position="6"/>
        <end position="130"/>
    </location>
</feature>
<keyword evidence="4" id="KW-0479">Metal-binding</keyword>
<dbReference type="InterPro" id="IPR013785">
    <property type="entry name" value="Aldolase_TIM"/>
</dbReference>
<name>A0A9D6Z6S0_9BACT</name>
<dbReference type="SFLD" id="SFLDG01067">
    <property type="entry name" value="SPASM/twitch_domain_containing"/>
    <property type="match status" value="1"/>
</dbReference>
<evidence type="ECO:0000259" key="7">
    <source>
        <dbReference type="PROSITE" id="PS51918"/>
    </source>
</evidence>
<dbReference type="InterPro" id="IPR000385">
    <property type="entry name" value="MoaA_NifB_PqqE_Fe-S-bd_CS"/>
</dbReference>
<proteinExistence type="predicted"/>
<dbReference type="Pfam" id="PF04055">
    <property type="entry name" value="Radical_SAM"/>
    <property type="match status" value="1"/>
</dbReference>
<dbReference type="PROSITE" id="PS01305">
    <property type="entry name" value="MOAA_NIFB_PQQE"/>
    <property type="match status" value="1"/>
</dbReference>
<evidence type="ECO:0000313" key="8">
    <source>
        <dbReference type="EMBL" id="MBI5250381.1"/>
    </source>
</evidence>
<evidence type="ECO:0000256" key="3">
    <source>
        <dbReference type="ARBA" id="ARBA00022691"/>
    </source>
</evidence>
<sequence>MPSYLPHKFQRIHVELTNRCNFSCAFCPDGIMTRKRRTMPESLAKSALDQISELGLAEKVTFHVMGEPLLHPKFFDIMDHAASKNLPVGLTTNGALLKPSTIQDLAGRDLHQIDISLQTPDKESFHQTRG</sequence>
<dbReference type="EMBL" id="JACRDE010000340">
    <property type="protein sequence ID" value="MBI5250381.1"/>
    <property type="molecule type" value="Genomic_DNA"/>
</dbReference>
<dbReference type="GO" id="GO:0051539">
    <property type="term" value="F:4 iron, 4 sulfur cluster binding"/>
    <property type="evidence" value="ECO:0007669"/>
    <property type="project" value="UniProtKB-KW"/>
</dbReference>
<protein>
    <submittedName>
        <fullName evidence="8">Radical SAM protein</fullName>
    </submittedName>
</protein>
<keyword evidence="2" id="KW-0004">4Fe-4S</keyword>
<reference evidence="8" key="1">
    <citation type="submission" date="2020-07" db="EMBL/GenBank/DDBJ databases">
        <title>Huge and variable diversity of episymbiotic CPR bacteria and DPANN archaea in groundwater ecosystems.</title>
        <authorList>
            <person name="He C.Y."/>
            <person name="Keren R."/>
            <person name="Whittaker M."/>
            <person name="Farag I.F."/>
            <person name="Doudna J."/>
            <person name="Cate J.H.D."/>
            <person name="Banfield J.F."/>
        </authorList>
    </citation>
    <scope>NUCLEOTIDE SEQUENCE</scope>
    <source>
        <strain evidence="8">NC_groundwater_1664_Pr3_B-0.1um_52_9</strain>
    </source>
</reference>
<accession>A0A9D6Z6S0</accession>
<evidence type="ECO:0000256" key="1">
    <source>
        <dbReference type="ARBA" id="ARBA00001966"/>
    </source>
</evidence>
<evidence type="ECO:0000256" key="5">
    <source>
        <dbReference type="ARBA" id="ARBA00023004"/>
    </source>
</evidence>
<keyword evidence="6" id="KW-0411">Iron-sulfur</keyword>
<comment type="cofactor">
    <cofactor evidence="1">
        <name>[4Fe-4S] cluster</name>
        <dbReference type="ChEBI" id="CHEBI:49883"/>
    </cofactor>
</comment>
<organism evidence="8 9">
    <name type="scientific">Desulfomonile tiedjei</name>
    <dbReference type="NCBI Taxonomy" id="2358"/>
    <lineage>
        <taxon>Bacteria</taxon>
        <taxon>Pseudomonadati</taxon>
        <taxon>Thermodesulfobacteriota</taxon>
        <taxon>Desulfomonilia</taxon>
        <taxon>Desulfomonilales</taxon>
        <taxon>Desulfomonilaceae</taxon>
        <taxon>Desulfomonile</taxon>
    </lineage>
</organism>
<dbReference type="PROSITE" id="PS51918">
    <property type="entry name" value="RADICAL_SAM"/>
    <property type="match status" value="1"/>
</dbReference>
<dbReference type="Gene3D" id="3.20.20.70">
    <property type="entry name" value="Aldolase class I"/>
    <property type="match status" value="1"/>
</dbReference>
<keyword evidence="3" id="KW-0949">S-adenosyl-L-methionine</keyword>
<dbReference type="GO" id="GO:0046872">
    <property type="term" value="F:metal ion binding"/>
    <property type="evidence" value="ECO:0007669"/>
    <property type="project" value="UniProtKB-KW"/>
</dbReference>
<evidence type="ECO:0000256" key="6">
    <source>
        <dbReference type="ARBA" id="ARBA00023014"/>
    </source>
</evidence>
<dbReference type="CDD" id="cd01335">
    <property type="entry name" value="Radical_SAM"/>
    <property type="match status" value="1"/>
</dbReference>
<dbReference type="InterPro" id="IPR058240">
    <property type="entry name" value="rSAM_sf"/>
</dbReference>
<dbReference type="InterPro" id="IPR007197">
    <property type="entry name" value="rSAM"/>
</dbReference>
<evidence type="ECO:0000256" key="2">
    <source>
        <dbReference type="ARBA" id="ARBA00022485"/>
    </source>
</evidence>
<dbReference type="Proteomes" id="UP000807825">
    <property type="component" value="Unassembled WGS sequence"/>
</dbReference>
<evidence type="ECO:0000256" key="4">
    <source>
        <dbReference type="ARBA" id="ARBA00022723"/>
    </source>
</evidence>
<gene>
    <name evidence="8" type="ORF">HY912_12875</name>
</gene>
<dbReference type="GO" id="GO:0003824">
    <property type="term" value="F:catalytic activity"/>
    <property type="evidence" value="ECO:0007669"/>
    <property type="project" value="InterPro"/>
</dbReference>
<comment type="caution">
    <text evidence="8">The sequence shown here is derived from an EMBL/GenBank/DDBJ whole genome shotgun (WGS) entry which is preliminary data.</text>
</comment>
<dbReference type="SUPFAM" id="SSF102114">
    <property type="entry name" value="Radical SAM enzymes"/>
    <property type="match status" value="1"/>
</dbReference>
<dbReference type="SFLD" id="SFLDS00029">
    <property type="entry name" value="Radical_SAM"/>
    <property type="match status" value="1"/>
</dbReference>
<evidence type="ECO:0000313" key="9">
    <source>
        <dbReference type="Proteomes" id="UP000807825"/>
    </source>
</evidence>
<dbReference type="PANTHER" id="PTHR43787:SF10">
    <property type="entry name" value="COFACTOR MODIFYING PROTEIN"/>
    <property type="match status" value="1"/>
</dbReference>
<dbReference type="PANTHER" id="PTHR43787">
    <property type="entry name" value="FEMO COFACTOR BIOSYNTHESIS PROTEIN NIFB-RELATED"/>
    <property type="match status" value="1"/>
</dbReference>
<keyword evidence="5" id="KW-0408">Iron</keyword>
<dbReference type="AlphaFoldDB" id="A0A9D6Z6S0"/>